<keyword evidence="1" id="KW-1133">Transmembrane helix</keyword>
<organism evidence="2 3">
    <name type="scientific">Ameca splendens</name>
    <dbReference type="NCBI Taxonomy" id="208324"/>
    <lineage>
        <taxon>Eukaryota</taxon>
        <taxon>Metazoa</taxon>
        <taxon>Chordata</taxon>
        <taxon>Craniata</taxon>
        <taxon>Vertebrata</taxon>
        <taxon>Euteleostomi</taxon>
        <taxon>Actinopterygii</taxon>
        <taxon>Neopterygii</taxon>
        <taxon>Teleostei</taxon>
        <taxon>Neoteleostei</taxon>
        <taxon>Acanthomorphata</taxon>
        <taxon>Ovalentaria</taxon>
        <taxon>Atherinomorphae</taxon>
        <taxon>Cyprinodontiformes</taxon>
        <taxon>Goodeidae</taxon>
        <taxon>Ameca</taxon>
    </lineage>
</organism>
<keyword evidence="1" id="KW-0472">Membrane</keyword>
<keyword evidence="3" id="KW-1185">Reference proteome</keyword>
<feature type="transmembrane region" description="Helical" evidence="1">
    <location>
        <begin position="77"/>
        <end position="98"/>
    </location>
</feature>
<dbReference type="EMBL" id="JAHRIP010049957">
    <property type="protein sequence ID" value="MEQ2300616.1"/>
    <property type="molecule type" value="Genomic_DNA"/>
</dbReference>
<name>A0ABV0Z4S6_9TELE</name>
<gene>
    <name evidence="2" type="ORF">AMECASPLE_027572</name>
</gene>
<protein>
    <submittedName>
        <fullName evidence="2">Uncharacterized protein</fullName>
    </submittedName>
</protein>
<accession>A0ABV0Z4S6</accession>
<comment type="caution">
    <text evidence="2">The sequence shown here is derived from an EMBL/GenBank/DDBJ whole genome shotgun (WGS) entry which is preliminary data.</text>
</comment>
<evidence type="ECO:0000313" key="3">
    <source>
        <dbReference type="Proteomes" id="UP001469553"/>
    </source>
</evidence>
<proteinExistence type="predicted"/>
<sequence length="99" mass="10764">MTNSPAMLSQTQHQTDAMRLQLSLLQNRGFSDHPSCLAAFFSAPECSFIGRLCVARGVQMVNAATRDFVCESGPTTALAVFLDFSFVLPVMAIHITVIL</sequence>
<dbReference type="Proteomes" id="UP001469553">
    <property type="component" value="Unassembled WGS sequence"/>
</dbReference>
<evidence type="ECO:0000313" key="2">
    <source>
        <dbReference type="EMBL" id="MEQ2300616.1"/>
    </source>
</evidence>
<keyword evidence="1" id="KW-0812">Transmembrane</keyword>
<reference evidence="2 3" key="1">
    <citation type="submission" date="2021-06" db="EMBL/GenBank/DDBJ databases">
        <authorList>
            <person name="Palmer J.M."/>
        </authorList>
    </citation>
    <scope>NUCLEOTIDE SEQUENCE [LARGE SCALE GENOMIC DNA]</scope>
    <source>
        <strain evidence="2 3">AS_MEX2019</strain>
        <tissue evidence="2">Muscle</tissue>
    </source>
</reference>
<evidence type="ECO:0000256" key="1">
    <source>
        <dbReference type="SAM" id="Phobius"/>
    </source>
</evidence>